<keyword evidence="4" id="KW-1015">Disulfide bond</keyword>
<evidence type="ECO:0000256" key="1">
    <source>
        <dbReference type="ARBA" id="ARBA00004613"/>
    </source>
</evidence>
<dbReference type="SMART" id="SM00409">
    <property type="entry name" value="IG"/>
    <property type="match status" value="1"/>
</dbReference>
<dbReference type="SUPFAM" id="SSF57184">
    <property type="entry name" value="Growth factor receptor domain"/>
    <property type="match status" value="1"/>
</dbReference>
<evidence type="ECO:0000313" key="11">
    <source>
        <dbReference type="Proteomes" id="UP000014500"/>
    </source>
</evidence>
<reference evidence="11" key="1">
    <citation type="submission" date="2011-05" db="EMBL/GenBank/DDBJ databases">
        <authorList>
            <person name="Richards S.R."/>
            <person name="Qu J."/>
            <person name="Jiang H."/>
            <person name="Jhangiani S.N."/>
            <person name="Agravi P."/>
            <person name="Goodspeed R."/>
            <person name="Gross S."/>
            <person name="Mandapat C."/>
            <person name="Jackson L."/>
            <person name="Mathew T."/>
            <person name="Pu L."/>
            <person name="Thornton R."/>
            <person name="Saada N."/>
            <person name="Wilczek-Boney K.B."/>
            <person name="Lee S."/>
            <person name="Kovar C."/>
            <person name="Wu Y."/>
            <person name="Scherer S.E."/>
            <person name="Worley K.C."/>
            <person name="Muzny D.M."/>
            <person name="Gibbs R."/>
        </authorList>
    </citation>
    <scope>NUCLEOTIDE SEQUENCE</scope>
    <source>
        <strain evidence="11">Brora</strain>
    </source>
</reference>
<evidence type="ECO:0000313" key="10">
    <source>
        <dbReference type="EnsemblMetazoa" id="SMAR000929-PA"/>
    </source>
</evidence>
<evidence type="ECO:0000256" key="2">
    <source>
        <dbReference type="ARBA" id="ARBA00022525"/>
    </source>
</evidence>
<reference evidence="10" key="2">
    <citation type="submission" date="2015-02" db="UniProtKB">
        <authorList>
            <consortium name="EnsemblMetazoa"/>
        </authorList>
    </citation>
    <scope>IDENTIFICATION</scope>
</reference>
<dbReference type="InterPro" id="IPR000867">
    <property type="entry name" value="IGFBP-like"/>
</dbReference>
<evidence type="ECO:0008006" key="12">
    <source>
        <dbReference type="Google" id="ProtNLM"/>
    </source>
</evidence>
<dbReference type="FunFam" id="2.60.40.10:FF:000032">
    <property type="entry name" value="palladin isoform X1"/>
    <property type="match status" value="1"/>
</dbReference>
<sequence length="259" mass="28438">MAEFRVLGFFVVVAGLAVHSALAADCGPCDVSECPPPNDCLAGLVKDACGCCFVCARREGERCDHRSLKLPENFSYGRCGDQLECRLREDLKDKDAPEAICYCKQNDVVCGSNGKTYYNMCQLMEDAYRKRDGLKVNTRGPCRSVPWIVSGPDDVTQKKGSNVALSCEAMGFPIPSIEWHITGSDGVTVAMPSDDQHVAVQARGGPEQFEITGWLQLLDINEHNDGTYYCVAKNSEGEIRASARVIVEMDDYSNETEDN</sequence>
<dbReference type="EMBL" id="JH430232">
    <property type="status" value="NOT_ANNOTATED_CDS"/>
    <property type="molecule type" value="Genomic_DNA"/>
</dbReference>
<comment type="subcellular location">
    <subcellularLocation>
        <location evidence="1">Secreted</location>
    </subcellularLocation>
</comment>
<dbReference type="PROSITE" id="PS51465">
    <property type="entry name" value="KAZAL_2"/>
    <property type="match status" value="1"/>
</dbReference>
<dbReference type="Proteomes" id="UP000014500">
    <property type="component" value="Unassembled WGS sequence"/>
</dbReference>
<dbReference type="GO" id="GO:0005576">
    <property type="term" value="C:extracellular region"/>
    <property type="evidence" value="ECO:0007669"/>
    <property type="project" value="UniProtKB-SubCell"/>
</dbReference>
<keyword evidence="5" id="KW-0393">Immunoglobulin domain</keyword>
<dbReference type="Gene3D" id="3.30.60.30">
    <property type="match status" value="1"/>
</dbReference>
<dbReference type="InterPro" id="IPR011390">
    <property type="entry name" value="IGFBP_rP_mac25"/>
</dbReference>
<evidence type="ECO:0000256" key="5">
    <source>
        <dbReference type="ARBA" id="ARBA00023319"/>
    </source>
</evidence>
<dbReference type="EnsemblMetazoa" id="SMAR000929-RA">
    <property type="protein sequence ID" value="SMAR000929-PA"/>
    <property type="gene ID" value="SMAR000929"/>
</dbReference>
<proteinExistence type="predicted"/>
<organism evidence="10 11">
    <name type="scientific">Strigamia maritima</name>
    <name type="common">European centipede</name>
    <name type="synonym">Geophilus maritimus</name>
    <dbReference type="NCBI Taxonomy" id="126957"/>
    <lineage>
        <taxon>Eukaryota</taxon>
        <taxon>Metazoa</taxon>
        <taxon>Ecdysozoa</taxon>
        <taxon>Arthropoda</taxon>
        <taxon>Myriapoda</taxon>
        <taxon>Chilopoda</taxon>
        <taxon>Pleurostigmophora</taxon>
        <taxon>Geophilomorpha</taxon>
        <taxon>Linotaeniidae</taxon>
        <taxon>Strigamia</taxon>
    </lineage>
</organism>
<dbReference type="GO" id="GO:0005520">
    <property type="term" value="F:insulin-like growth factor binding"/>
    <property type="evidence" value="ECO:0007669"/>
    <property type="project" value="InterPro"/>
</dbReference>
<evidence type="ECO:0000256" key="6">
    <source>
        <dbReference type="SAM" id="SignalP"/>
    </source>
</evidence>
<keyword evidence="2" id="KW-0964">Secreted</keyword>
<dbReference type="STRING" id="126957.T1IJ70"/>
<accession>T1IJ70</accession>
<keyword evidence="11" id="KW-1185">Reference proteome</keyword>
<feature type="signal peptide" evidence="6">
    <location>
        <begin position="1"/>
        <end position="23"/>
    </location>
</feature>
<dbReference type="PANTHER" id="PTHR14186:SF19">
    <property type="entry name" value="INSULIN-LIKE GROWTH FACTOR-BINDING PROTEIN 7"/>
    <property type="match status" value="1"/>
</dbReference>
<evidence type="ECO:0000259" key="7">
    <source>
        <dbReference type="PROSITE" id="PS50835"/>
    </source>
</evidence>
<dbReference type="HOGENOM" id="CLU_075590_1_1_1"/>
<dbReference type="eggNOG" id="ENOG502R5QG">
    <property type="taxonomic scope" value="Eukaryota"/>
</dbReference>
<evidence type="ECO:0000259" key="9">
    <source>
        <dbReference type="PROSITE" id="PS51465"/>
    </source>
</evidence>
<dbReference type="CDD" id="cd00104">
    <property type="entry name" value="KAZAL_FS"/>
    <property type="match status" value="1"/>
</dbReference>
<dbReference type="PANTHER" id="PTHR14186">
    <property type="entry name" value="INSULIN-LIKE GROWTH FACTOR BINDING PROTEIN-RELATED"/>
    <property type="match status" value="1"/>
</dbReference>
<dbReference type="Gene3D" id="2.60.40.10">
    <property type="entry name" value="Immunoglobulins"/>
    <property type="match status" value="1"/>
</dbReference>
<name>T1IJ70_STRMM</name>
<dbReference type="SMART" id="SM00408">
    <property type="entry name" value="IGc2"/>
    <property type="match status" value="1"/>
</dbReference>
<feature type="domain" description="Kazal-like" evidence="9">
    <location>
        <begin position="80"/>
        <end position="144"/>
    </location>
</feature>
<evidence type="ECO:0000256" key="3">
    <source>
        <dbReference type="ARBA" id="ARBA00022729"/>
    </source>
</evidence>
<dbReference type="Gene3D" id="4.10.40.20">
    <property type="match status" value="1"/>
</dbReference>
<dbReference type="InterPro" id="IPR036179">
    <property type="entry name" value="Ig-like_dom_sf"/>
</dbReference>
<dbReference type="Pfam" id="PF07648">
    <property type="entry name" value="Kazal_2"/>
    <property type="match status" value="1"/>
</dbReference>
<dbReference type="InterPro" id="IPR007110">
    <property type="entry name" value="Ig-like_dom"/>
</dbReference>
<evidence type="ECO:0000259" key="8">
    <source>
        <dbReference type="PROSITE" id="PS51323"/>
    </source>
</evidence>
<feature type="chain" id="PRO_5004579232" description="Insulin-like growth factor-binding protein-related protein 1" evidence="6">
    <location>
        <begin position="24"/>
        <end position="259"/>
    </location>
</feature>
<dbReference type="Pfam" id="PF00219">
    <property type="entry name" value="IGFBP"/>
    <property type="match status" value="1"/>
</dbReference>
<dbReference type="InterPro" id="IPR009030">
    <property type="entry name" value="Growth_fac_rcpt_cys_sf"/>
</dbReference>
<evidence type="ECO:0000256" key="4">
    <source>
        <dbReference type="ARBA" id="ARBA00023157"/>
    </source>
</evidence>
<dbReference type="AlphaFoldDB" id="T1IJ70"/>
<dbReference type="SMART" id="SM00280">
    <property type="entry name" value="KAZAL"/>
    <property type="match status" value="1"/>
</dbReference>
<dbReference type="InterPro" id="IPR013098">
    <property type="entry name" value="Ig_I-set"/>
</dbReference>
<dbReference type="InterPro" id="IPR002350">
    <property type="entry name" value="Kazal_dom"/>
</dbReference>
<dbReference type="InterPro" id="IPR036058">
    <property type="entry name" value="Kazal_dom_sf"/>
</dbReference>
<dbReference type="GO" id="GO:0001558">
    <property type="term" value="P:regulation of cell growth"/>
    <property type="evidence" value="ECO:0007669"/>
    <property type="project" value="InterPro"/>
</dbReference>
<dbReference type="Pfam" id="PF07679">
    <property type="entry name" value="I-set"/>
    <property type="match status" value="1"/>
</dbReference>
<dbReference type="GO" id="GO:0009966">
    <property type="term" value="P:regulation of signal transduction"/>
    <property type="evidence" value="ECO:0007669"/>
    <property type="project" value="TreeGrafter"/>
</dbReference>
<dbReference type="SMART" id="SM00121">
    <property type="entry name" value="IB"/>
    <property type="match status" value="1"/>
</dbReference>
<dbReference type="InterPro" id="IPR003598">
    <property type="entry name" value="Ig_sub2"/>
</dbReference>
<dbReference type="PROSITE" id="PS51323">
    <property type="entry name" value="IGFBP_N_2"/>
    <property type="match status" value="1"/>
</dbReference>
<dbReference type="PhylomeDB" id="T1IJ70"/>
<feature type="domain" description="Ig-like" evidence="7">
    <location>
        <begin position="146"/>
        <end position="246"/>
    </location>
</feature>
<dbReference type="InterPro" id="IPR013783">
    <property type="entry name" value="Ig-like_fold"/>
</dbReference>
<dbReference type="OMA" id="TWNITGQ"/>
<dbReference type="SUPFAM" id="SSF100895">
    <property type="entry name" value="Kazal-type serine protease inhibitors"/>
    <property type="match status" value="1"/>
</dbReference>
<dbReference type="InterPro" id="IPR003599">
    <property type="entry name" value="Ig_sub"/>
</dbReference>
<dbReference type="SUPFAM" id="SSF48726">
    <property type="entry name" value="Immunoglobulin"/>
    <property type="match status" value="1"/>
</dbReference>
<protein>
    <recommendedName>
        <fullName evidence="12">Insulin-like growth factor-binding protein-related protein 1</fullName>
    </recommendedName>
</protein>
<dbReference type="PROSITE" id="PS50835">
    <property type="entry name" value="IG_LIKE"/>
    <property type="match status" value="1"/>
</dbReference>
<feature type="domain" description="IGFBP N-terminal" evidence="8">
    <location>
        <begin position="22"/>
        <end position="104"/>
    </location>
</feature>
<keyword evidence="3 6" id="KW-0732">Signal</keyword>